<name>A0A7G5H2W8_9BACT</name>
<proteinExistence type="predicted"/>
<sequence length="708" mass="79918">MPAEEKWPAYSIVLRVLRNVLWPILVLVLGGLVLTKPDQAKELIFALTLNDSVFTSAHYWFVIGAVFVWSLTLLTCCRLLLERAPQDVPTNTHIPVLWLCTWLPLFLSIGPYIITTTALADHEAHPFMKSLGYWFVLILALGLQFYLHIWMIGKTKPKKVLTAQQSFKDDYLHQFEPDIRINLWINVFLVMASVVLFFTPLSYTVSPVVGTAAVFLFGLAFFTLVVSPVIYFNNNRSRPLTAGAIILIILFSRVNDNSLIQTVEGDAPNTRPILVDHFDAWIEAHQPKKNQTLPMILVAAEGGGIRAMNWTADMLLTLNKRIPEFDNYLYAISGVSGGGVGGTFYTAYQHDQLVNGDLEKDKLNNEYFQQSLHEDYLAPVVAAMLFLNTLQSVLPFRCSYLDRTKWLENSWGKGYEQDLGLPTLEHNFLDIWKGKSSTTKRILPALFLNGTLAESGQKVITTNINIAPLTKDQGPFTDVLDVLDTINTSVPAKTAALLCARFPVVTGGGWLRRERKNARPIDIGHVTDGGYFDNTGIETTLQILNTLRPRMDTLKKRGIEVVPYIIFIQNSTAEQEMDSDPIIHFLRGIREPLASLYNPWGRSSITRDKLYKSLSGKFSQKTVYINLKLKRSDTNFPLGWYICQETADKIKMLTDSAYLDANKKSSPRSSQPFAFDSLQFFINRQIKAKPYLDLALTKRNKAILGSKY</sequence>
<feature type="transmembrane region" description="Helical" evidence="1">
    <location>
        <begin position="328"/>
        <end position="348"/>
    </location>
</feature>
<dbReference type="SUPFAM" id="SSF52151">
    <property type="entry name" value="FabD/lysophospholipase-like"/>
    <property type="match status" value="1"/>
</dbReference>
<feature type="transmembrane region" description="Helical" evidence="1">
    <location>
        <begin position="20"/>
        <end position="37"/>
    </location>
</feature>
<evidence type="ECO:0008006" key="4">
    <source>
        <dbReference type="Google" id="ProtNLM"/>
    </source>
</evidence>
<evidence type="ECO:0000256" key="1">
    <source>
        <dbReference type="SAM" id="Phobius"/>
    </source>
</evidence>
<feature type="transmembrane region" description="Helical" evidence="1">
    <location>
        <begin position="93"/>
        <end position="113"/>
    </location>
</feature>
<dbReference type="Proteomes" id="UP000515369">
    <property type="component" value="Chromosome"/>
</dbReference>
<feature type="transmembrane region" description="Helical" evidence="1">
    <location>
        <begin position="183"/>
        <end position="203"/>
    </location>
</feature>
<evidence type="ECO:0000313" key="2">
    <source>
        <dbReference type="EMBL" id="QMW05460.1"/>
    </source>
</evidence>
<dbReference type="EMBL" id="CP059732">
    <property type="protein sequence ID" value="QMW05460.1"/>
    <property type="molecule type" value="Genomic_DNA"/>
</dbReference>
<dbReference type="KEGG" id="sfol:H3H32_11505"/>
<dbReference type="AlphaFoldDB" id="A0A7G5H2W8"/>
<keyword evidence="1" id="KW-1133">Transmembrane helix</keyword>
<feature type="transmembrane region" description="Helical" evidence="1">
    <location>
        <begin position="133"/>
        <end position="152"/>
    </location>
</feature>
<gene>
    <name evidence="2" type="ORF">H3H32_11505</name>
</gene>
<feature type="transmembrane region" description="Helical" evidence="1">
    <location>
        <begin position="57"/>
        <end position="81"/>
    </location>
</feature>
<keyword evidence="1" id="KW-0472">Membrane</keyword>
<evidence type="ECO:0000313" key="3">
    <source>
        <dbReference type="Proteomes" id="UP000515369"/>
    </source>
</evidence>
<keyword evidence="1" id="KW-0812">Transmembrane</keyword>
<keyword evidence="3" id="KW-1185">Reference proteome</keyword>
<dbReference type="InterPro" id="IPR016035">
    <property type="entry name" value="Acyl_Trfase/lysoPLipase"/>
</dbReference>
<organism evidence="2 3">
    <name type="scientific">Spirosoma foliorum</name>
    <dbReference type="NCBI Taxonomy" id="2710596"/>
    <lineage>
        <taxon>Bacteria</taxon>
        <taxon>Pseudomonadati</taxon>
        <taxon>Bacteroidota</taxon>
        <taxon>Cytophagia</taxon>
        <taxon>Cytophagales</taxon>
        <taxon>Cytophagaceae</taxon>
        <taxon>Spirosoma</taxon>
    </lineage>
</organism>
<protein>
    <recommendedName>
        <fullName evidence="4">PNPLA domain-containing protein</fullName>
    </recommendedName>
</protein>
<reference evidence="2 3" key="1">
    <citation type="submission" date="2020-07" db="EMBL/GenBank/DDBJ databases">
        <title>Spirosoma foliorum sp. nov., isolated from the leaves on the Nejang mountain Korea, Republic of.</title>
        <authorList>
            <person name="Ho H."/>
            <person name="Lee Y.-J."/>
            <person name="Nurcahyanto D.-A."/>
            <person name="Kim S.-G."/>
        </authorList>
    </citation>
    <scope>NUCLEOTIDE SEQUENCE [LARGE SCALE GENOMIC DNA]</scope>
    <source>
        <strain evidence="2 3">PL0136</strain>
    </source>
</reference>
<dbReference type="RefSeq" id="WP_182462842.1">
    <property type="nucleotide sequence ID" value="NZ_CP059732.1"/>
</dbReference>
<accession>A0A7G5H2W8</accession>
<feature type="transmembrane region" description="Helical" evidence="1">
    <location>
        <begin position="209"/>
        <end position="232"/>
    </location>
</feature>